<evidence type="ECO:0000259" key="4">
    <source>
        <dbReference type="PROSITE" id="PS50043"/>
    </source>
</evidence>
<dbReference type="EMBL" id="JBIVPC010000011">
    <property type="protein sequence ID" value="MFJ6038658.1"/>
    <property type="molecule type" value="Genomic_DNA"/>
</dbReference>
<feature type="region of interest" description="Disordered" evidence="3">
    <location>
        <begin position="915"/>
        <end position="937"/>
    </location>
</feature>
<feature type="domain" description="HTH luxR-type" evidence="4">
    <location>
        <begin position="846"/>
        <end position="911"/>
    </location>
</feature>
<dbReference type="PROSITE" id="PS50043">
    <property type="entry name" value="HTH_LUXR_2"/>
    <property type="match status" value="1"/>
</dbReference>
<dbReference type="Proteomes" id="UP001617907">
    <property type="component" value="Unassembled WGS sequence"/>
</dbReference>
<dbReference type="InterPro" id="IPR011990">
    <property type="entry name" value="TPR-like_helical_dom_sf"/>
</dbReference>
<dbReference type="Gene3D" id="1.25.40.10">
    <property type="entry name" value="Tetratricopeptide repeat domain"/>
    <property type="match status" value="1"/>
</dbReference>
<evidence type="ECO:0000256" key="1">
    <source>
        <dbReference type="ARBA" id="ARBA00022741"/>
    </source>
</evidence>
<dbReference type="InterPro" id="IPR016032">
    <property type="entry name" value="Sig_transdc_resp-reg_C-effctor"/>
</dbReference>
<evidence type="ECO:0000256" key="2">
    <source>
        <dbReference type="ARBA" id="ARBA00022840"/>
    </source>
</evidence>
<dbReference type="InterPro" id="IPR036388">
    <property type="entry name" value="WH-like_DNA-bd_sf"/>
</dbReference>
<evidence type="ECO:0000313" key="5">
    <source>
        <dbReference type="EMBL" id="MFJ6038658.1"/>
    </source>
</evidence>
<dbReference type="CDD" id="cd06170">
    <property type="entry name" value="LuxR_C_like"/>
    <property type="match status" value="1"/>
</dbReference>
<sequence>MQIERRSALASVEESLEESLSGRGQLVLASGVIAGGKTRLLAEISRHADESGTLLLTATGVREEHDLDLAAICHMAANAPAAASALRKIVELAGGNTPSGPGPVRPALDHLVPSVSALLLELARDTPVVIAVDDLHFLDQASLRVLLYLRRRLATTSMLLVLSEWDRPGLPKRPLHADLTRQPDRRIVLGPLSRAEVTHIAAGPGGPPMPAADVYALTGGNPLLTHALAADLRAGQAGGAASGSRTAAGPHYRQAVLDCVSRWDPQLMPVARAIAVLDEHAGPQLAAQLLDLQTEPVTEALWNLTAAGLLTHHRFRHREMATAVLESLPPEDASRLHTRAAELLYEQGAETLDVARHVIASGRVPGRWALRTLRHAADHALAAGDSELAVRCLELAMRNCEDERERRCYRMALIQVAWRVNPSAAARHLTPLQNALRAGELAPRDAVPLIRHLLWQGDRHTALQPMQAISRATSPADARAVAELKLSFDLIYGSRPTDPLHPAGDAPSPSSSGDQWTRALTAIEPLWPQGATEETIRSAEYILQGPLEDTLPEAGAVALLTLCSADQHKRAAFWSTSLYEEAVRRGATTWQAIIGCVRASLALQRGDLVAAEAQASAALDMLSPQSWGVLIGFPLTHLLLANTGMGRHDVAAGFLERVVPEEMHDTVFGLVYLHARGHYHLAVGLPLAAASDFEQCGVLAKARNIDNPSLAPWRNDLAQALLRQGQRKKARRLIEEQLRHPGGRLQPRTRGVSLRLLAAVGSPAERVPHLTESIALLEAADARLELARALADLSQAHREMGDLSQARLLARRADQEAKACHAEVLPTLHTTAVPERSHTRPADQQDGNSMTALSDAERKVAMLAALGHTNREIGHRLFITISTVEQHLTRIYRKLKVRKRTDLLAKIPQPYLSENSDVLDSPPALGERGRLHASSSH</sequence>
<keyword evidence="2" id="KW-0067">ATP-binding</keyword>
<dbReference type="RefSeq" id="WP_350890421.1">
    <property type="nucleotide sequence ID" value="NZ_JBEOTR010000007.1"/>
</dbReference>
<dbReference type="Pfam" id="PF13191">
    <property type="entry name" value="AAA_16"/>
    <property type="match status" value="1"/>
</dbReference>
<dbReference type="SUPFAM" id="SSF46894">
    <property type="entry name" value="C-terminal effector domain of the bipartite response regulators"/>
    <property type="match status" value="1"/>
</dbReference>
<keyword evidence="6" id="KW-1185">Reference proteome</keyword>
<comment type="caution">
    <text evidence="5">The sequence shown here is derived from an EMBL/GenBank/DDBJ whole genome shotgun (WGS) entry which is preliminary data.</text>
</comment>
<dbReference type="SUPFAM" id="SSF48452">
    <property type="entry name" value="TPR-like"/>
    <property type="match status" value="1"/>
</dbReference>
<dbReference type="Gene3D" id="1.10.10.10">
    <property type="entry name" value="Winged helix-like DNA-binding domain superfamily/Winged helix DNA-binding domain"/>
    <property type="match status" value="1"/>
</dbReference>
<dbReference type="InterPro" id="IPR000792">
    <property type="entry name" value="Tscrpt_reg_LuxR_C"/>
</dbReference>
<organism evidence="5 6">
    <name type="scientific">Streptomyces ardesiacus</name>
    <dbReference type="NCBI Taxonomy" id="285564"/>
    <lineage>
        <taxon>Bacteria</taxon>
        <taxon>Bacillati</taxon>
        <taxon>Actinomycetota</taxon>
        <taxon>Actinomycetes</taxon>
        <taxon>Kitasatosporales</taxon>
        <taxon>Streptomycetaceae</taxon>
        <taxon>Streptomyces</taxon>
    </lineage>
</organism>
<proteinExistence type="predicted"/>
<dbReference type="PRINTS" id="PR00038">
    <property type="entry name" value="HTHLUXR"/>
</dbReference>
<dbReference type="InterPro" id="IPR041664">
    <property type="entry name" value="AAA_16"/>
</dbReference>
<reference evidence="5 6" key="1">
    <citation type="submission" date="2024-10" db="EMBL/GenBank/DDBJ databases">
        <title>The Natural Products Discovery Center: Release of the First 8490 Sequenced Strains for Exploring Actinobacteria Biosynthetic Diversity.</title>
        <authorList>
            <person name="Kalkreuter E."/>
            <person name="Kautsar S.A."/>
            <person name="Yang D."/>
            <person name="Bader C.D."/>
            <person name="Teijaro C.N."/>
            <person name="Fluegel L."/>
            <person name="Davis C.M."/>
            <person name="Simpson J.R."/>
            <person name="Lauterbach L."/>
            <person name="Steele A.D."/>
            <person name="Gui C."/>
            <person name="Meng S."/>
            <person name="Li G."/>
            <person name="Viehrig K."/>
            <person name="Ye F."/>
            <person name="Su P."/>
            <person name="Kiefer A.F."/>
            <person name="Nichols A."/>
            <person name="Cepeda A.J."/>
            <person name="Yan W."/>
            <person name="Fan B."/>
            <person name="Jiang Y."/>
            <person name="Adhikari A."/>
            <person name="Zheng C.-J."/>
            <person name="Schuster L."/>
            <person name="Cowan T.M."/>
            <person name="Smanski M.J."/>
            <person name="Chevrette M.G."/>
            <person name="De Carvalho L.P.S."/>
            <person name="Shen B."/>
        </authorList>
    </citation>
    <scope>NUCLEOTIDE SEQUENCE [LARGE SCALE GENOMIC DNA]</scope>
    <source>
        <strain evidence="5 6">NPDC093086</strain>
    </source>
</reference>
<evidence type="ECO:0000313" key="6">
    <source>
        <dbReference type="Proteomes" id="UP001617907"/>
    </source>
</evidence>
<dbReference type="PANTHER" id="PTHR16305">
    <property type="entry name" value="TESTICULAR SOLUBLE ADENYLYL CYCLASE"/>
    <property type="match status" value="1"/>
</dbReference>
<dbReference type="Pfam" id="PF00196">
    <property type="entry name" value="GerE"/>
    <property type="match status" value="1"/>
</dbReference>
<name>A0ABW8HDG9_9ACTN</name>
<protein>
    <submittedName>
        <fullName evidence="5">LuxR C-terminal-related transcriptional regulator</fullName>
    </submittedName>
</protein>
<dbReference type="PROSITE" id="PS00622">
    <property type="entry name" value="HTH_LUXR_1"/>
    <property type="match status" value="1"/>
</dbReference>
<dbReference type="SMART" id="SM00421">
    <property type="entry name" value="HTH_LUXR"/>
    <property type="match status" value="1"/>
</dbReference>
<feature type="region of interest" description="Disordered" evidence="3">
    <location>
        <begin position="830"/>
        <end position="851"/>
    </location>
</feature>
<keyword evidence="1" id="KW-0547">Nucleotide-binding</keyword>
<accession>A0ABW8HDG9</accession>
<evidence type="ECO:0000256" key="3">
    <source>
        <dbReference type="SAM" id="MobiDB-lite"/>
    </source>
</evidence>
<gene>
    <name evidence="5" type="ORF">ACIQFM_20655</name>
</gene>
<dbReference type="PANTHER" id="PTHR16305:SF35">
    <property type="entry name" value="TRANSCRIPTIONAL ACTIVATOR DOMAIN"/>
    <property type="match status" value="1"/>
</dbReference>